<dbReference type="RefSeq" id="WP_147256981.1">
    <property type="nucleotide sequence ID" value="NZ_VIWU01000001.1"/>
</dbReference>
<organism evidence="2 3">
    <name type="scientific">Pseudonocardia hierapolitana</name>
    <dbReference type="NCBI Taxonomy" id="1128676"/>
    <lineage>
        <taxon>Bacteria</taxon>
        <taxon>Bacillati</taxon>
        <taxon>Actinomycetota</taxon>
        <taxon>Actinomycetes</taxon>
        <taxon>Pseudonocardiales</taxon>
        <taxon>Pseudonocardiaceae</taxon>
        <taxon>Pseudonocardia</taxon>
    </lineage>
</organism>
<dbReference type="EMBL" id="VIWU01000001">
    <property type="protein sequence ID" value="TWF77887.1"/>
    <property type="molecule type" value="Genomic_DNA"/>
</dbReference>
<dbReference type="AlphaFoldDB" id="A0A561SSP4"/>
<gene>
    <name evidence="2" type="ORF">FHX44_113802</name>
</gene>
<feature type="compositionally biased region" description="Pro residues" evidence="1">
    <location>
        <begin position="47"/>
        <end position="57"/>
    </location>
</feature>
<protein>
    <submittedName>
        <fullName evidence="2">Uncharacterized protein</fullName>
    </submittedName>
</protein>
<keyword evidence="3" id="KW-1185">Reference proteome</keyword>
<accession>A0A561SSP4</accession>
<dbReference type="OrthoDB" id="4538973at2"/>
<evidence type="ECO:0000256" key="1">
    <source>
        <dbReference type="SAM" id="MobiDB-lite"/>
    </source>
</evidence>
<feature type="region of interest" description="Disordered" evidence="1">
    <location>
        <begin position="31"/>
        <end position="66"/>
    </location>
</feature>
<reference evidence="2 3" key="1">
    <citation type="submission" date="2019-06" db="EMBL/GenBank/DDBJ databases">
        <title>Sequencing the genomes of 1000 actinobacteria strains.</title>
        <authorList>
            <person name="Klenk H.-P."/>
        </authorList>
    </citation>
    <scope>NUCLEOTIDE SEQUENCE [LARGE SCALE GENOMIC DNA]</scope>
    <source>
        <strain evidence="2 3">DSM 45671</strain>
    </source>
</reference>
<name>A0A561SSP4_9PSEU</name>
<comment type="caution">
    <text evidence="2">The sequence shown here is derived from an EMBL/GenBank/DDBJ whole genome shotgun (WGS) entry which is preliminary data.</text>
</comment>
<evidence type="ECO:0000313" key="2">
    <source>
        <dbReference type="EMBL" id="TWF77887.1"/>
    </source>
</evidence>
<sequence length="218" mass="22244">MRTRGPLVTLAAVGVLAVVVLVVSLVRTPAPAAKPAPAAPPLAIADDPPPTTTPPAPAREGVYTGHTSGNEVTVAVAVSGEQASAYICDGKRIESWLEGTVSGEQVNLQGRNGAQLTATLSDDAALGMVTVAEQQLPFSAAVAGPPAGIYEGQATVDGEPNRIGWIVLPSGRQVGINNVAGKRGPAPELDPNDLDEFELRGVDVEVKRIGGGDPVVPR</sequence>
<dbReference type="Proteomes" id="UP000321261">
    <property type="component" value="Unassembled WGS sequence"/>
</dbReference>
<proteinExistence type="predicted"/>
<evidence type="ECO:0000313" key="3">
    <source>
        <dbReference type="Proteomes" id="UP000321261"/>
    </source>
</evidence>